<evidence type="ECO:0000313" key="1">
    <source>
        <dbReference type="EMBL" id="JAD89480.1"/>
    </source>
</evidence>
<protein>
    <submittedName>
        <fullName evidence="1">Uncharacterized protein</fullName>
    </submittedName>
</protein>
<accession>A0A0A9DUY5</accession>
<proteinExistence type="predicted"/>
<organism evidence="1">
    <name type="scientific">Arundo donax</name>
    <name type="common">Giant reed</name>
    <name type="synonym">Donax arundinaceus</name>
    <dbReference type="NCBI Taxonomy" id="35708"/>
    <lineage>
        <taxon>Eukaryota</taxon>
        <taxon>Viridiplantae</taxon>
        <taxon>Streptophyta</taxon>
        <taxon>Embryophyta</taxon>
        <taxon>Tracheophyta</taxon>
        <taxon>Spermatophyta</taxon>
        <taxon>Magnoliopsida</taxon>
        <taxon>Liliopsida</taxon>
        <taxon>Poales</taxon>
        <taxon>Poaceae</taxon>
        <taxon>PACMAD clade</taxon>
        <taxon>Arundinoideae</taxon>
        <taxon>Arundineae</taxon>
        <taxon>Arundo</taxon>
    </lineage>
</organism>
<dbReference type="AlphaFoldDB" id="A0A0A9DUY5"/>
<sequence>MCSAFAGVIFTHFPWNHRSQMSHPIQNSFELYRPLQVPQRVLLCSSSSSYTSSTTAGLEFFVCPSFARFVVCLDLPLLLAPDLFSLCFRSTIVSYTEGCSFIKLNNRFLDKKVTHKCTKRVRFN</sequence>
<reference evidence="1" key="1">
    <citation type="submission" date="2014-09" db="EMBL/GenBank/DDBJ databases">
        <authorList>
            <person name="Magalhaes I.L.F."/>
            <person name="Oliveira U."/>
            <person name="Santos F.R."/>
            <person name="Vidigal T.H.D.A."/>
            <person name="Brescovit A.D."/>
            <person name="Santos A.J."/>
        </authorList>
    </citation>
    <scope>NUCLEOTIDE SEQUENCE</scope>
    <source>
        <tissue evidence="1">Shoot tissue taken approximately 20 cm above the soil surface</tissue>
    </source>
</reference>
<name>A0A0A9DUY5_ARUDO</name>
<reference evidence="1" key="2">
    <citation type="journal article" date="2015" name="Data Brief">
        <title>Shoot transcriptome of the giant reed, Arundo donax.</title>
        <authorList>
            <person name="Barrero R.A."/>
            <person name="Guerrero F.D."/>
            <person name="Moolhuijzen P."/>
            <person name="Goolsby J.A."/>
            <person name="Tidwell J."/>
            <person name="Bellgard S.E."/>
            <person name="Bellgard M.I."/>
        </authorList>
    </citation>
    <scope>NUCLEOTIDE SEQUENCE</scope>
    <source>
        <tissue evidence="1">Shoot tissue taken approximately 20 cm above the soil surface</tissue>
    </source>
</reference>
<dbReference type="EMBL" id="GBRH01208415">
    <property type="protein sequence ID" value="JAD89480.1"/>
    <property type="molecule type" value="Transcribed_RNA"/>
</dbReference>